<dbReference type="InterPro" id="IPR001394">
    <property type="entry name" value="Peptidase_C19_UCH"/>
</dbReference>
<gene>
    <name evidence="3" type="ORF">M9Y10_034402</name>
</gene>
<dbReference type="EMBL" id="JAPFFF010000005">
    <property type="protein sequence ID" value="KAK8889649.1"/>
    <property type="molecule type" value="Genomic_DNA"/>
</dbReference>
<organism evidence="3 4">
    <name type="scientific">Tritrichomonas musculus</name>
    <dbReference type="NCBI Taxonomy" id="1915356"/>
    <lineage>
        <taxon>Eukaryota</taxon>
        <taxon>Metamonada</taxon>
        <taxon>Parabasalia</taxon>
        <taxon>Tritrichomonadida</taxon>
        <taxon>Tritrichomonadidae</taxon>
        <taxon>Tritrichomonas</taxon>
    </lineage>
</organism>
<feature type="compositionally biased region" description="Acidic residues" evidence="1">
    <location>
        <begin position="441"/>
        <end position="450"/>
    </location>
</feature>
<reference evidence="3 4" key="1">
    <citation type="submission" date="2024-04" db="EMBL/GenBank/DDBJ databases">
        <title>Tritrichomonas musculus Genome.</title>
        <authorList>
            <person name="Alves-Ferreira E."/>
            <person name="Grigg M."/>
            <person name="Lorenzi H."/>
            <person name="Galac M."/>
        </authorList>
    </citation>
    <scope>NUCLEOTIDE SEQUENCE [LARGE SCALE GENOMIC DNA]</scope>
    <source>
        <strain evidence="3 4">EAF2021</strain>
    </source>
</reference>
<feature type="compositionally biased region" description="Basic and acidic residues" evidence="1">
    <location>
        <begin position="718"/>
        <end position="727"/>
    </location>
</feature>
<feature type="region of interest" description="Disordered" evidence="1">
    <location>
        <begin position="260"/>
        <end position="305"/>
    </location>
</feature>
<evidence type="ECO:0000313" key="3">
    <source>
        <dbReference type="EMBL" id="KAK8889649.1"/>
    </source>
</evidence>
<dbReference type="Proteomes" id="UP001470230">
    <property type="component" value="Unassembled WGS sequence"/>
</dbReference>
<evidence type="ECO:0000256" key="1">
    <source>
        <dbReference type="SAM" id="MobiDB-lite"/>
    </source>
</evidence>
<feature type="compositionally biased region" description="Acidic residues" evidence="1">
    <location>
        <begin position="336"/>
        <end position="359"/>
    </location>
</feature>
<protein>
    <recommendedName>
        <fullName evidence="2">USP domain-containing protein</fullName>
    </recommendedName>
</protein>
<dbReference type="InterPro" id="IPR028889">
    <property type="entry name" value="USP"/>
</dbReference>
<dbReference type="PROSITE" id="PS00973">
    <property type="entry name" value="USP_2"/>
    <property type="match status" value="1"/>
</dbReference>
<dbReference type="PROSITE" id="PS50235">
    <property type="entry name" value="USP_3"/>
    <property type="match status" value="1"/>
</dbReference>
<feature type="compositionally biased region" description="Basic and acidic residues" evidence="1">
    <location>
        <begin position="285"/>
        <end position="299"/>
    </location>
</feature>
<keyword evidence="4" id="KW-1185">Reference proteome</keyword>
<feature type="domain" description="USP" evidence="2">
    <location>
        <begin position="141"/>
        <end position="640"/>
    </location>
</feature>
<evidence type="ECO:0000313" key="4">
    <source>
        <dbReference type="Proteomes" id="UP001470230"/>
    </source>
</evidence>
<feature type="region of interest" description="Disordered" evidence="1">
    <location>
        <begin position="336"/>
        <end position="380"/>
    </location>
</feature>
<proteinExistence type="predicted"/>
<feature type="region of interest" description="Disordered" evidence="1">
    <location>
        <begin position="713"/>
        <end position="785"/>
    </location>
</feature>
<dbReference type="PANTHER" id="PTHR24006:SF644">
    <property type="entry name" value="UBIQUITIN CARBOXYL-TERMINAL HYDROLASE 7"/>
    <property type="match status" value="1"/>
</dbReference>
<accession>A0ABR2KET7</accession>
<dbReference type="CDD" id="cd02257">
    <property type="entry name" value="Peptidase_C19"/>
    <property type="match status" value="1"/>
</dbReference>
<feature type="compositionally biased region" description="Low complexity" evidence="1">
    <location>
        <begin position="369"/>
        <end position="380"/>
    </location>
</feature>
<sequence length="1240" mass="142240">MGIFSSFVQSPPKKNKNKKDISLYFEWNVPIPREELKKYSISPVFKQDHESFIAYINRKLGTLYIYCCSALQWHYDESFNLKIEIRPESFKCQKKNRIKTIACFTKKNPFVAISMNIKPIYYAIRITLPPKYPYSRKDLYLGLKNSGSTCYMSSVLQVLFHIGAFRQLIYSFKDPKEEATAALQHLFVQLQIASRPLTLDNFITAMGSVAEMSFQQQDAHEFLVSLLERLETDLGKPFSNSLSQLFEIKMRKVIKQRKPGLNKDDQLLNDDSQKVSSSKSFSLENKNENGEMDPKEMNKKISHTSSITEITNNAIHTVKRQFKKINLLKKKFEDEPEVNNMEESEDEYEYEYQYDEENENDQKSTQNIENKNGQQKDQNDQKNIQNIENQNDQNNIQNIENKNDQKNDKNIQNNKQEDSGLNDNSSKIESAGQDAAKNESDNENEEEEDSENNRHRKRVRVRVRVEKKDPNMRIVSKFEETFLFLPITVDGITSLRDSLKKMLEPESLPDYEGGPAIQEGKFTRMPPILILQLCRYKFSVETNSVIELTTPFSCPNAIRIGGVRYVLFAVVAHSGSPTFGHYLSFIKLHLGKQWYAFDDAQVSKISKKDVKDSFELKGKSRFKTLTFGLPRAYIVFYCRDDSSNLITATDSIPLYLAPHKTNRFYSHFIFYDQIKGSEINQQHPPIEWADPNLSIYEILRKIRGKDSSKQDTTIILNTKKETRKTSEKNQSLKKNSSSSNNTVKDMINKYSSKNFSSDSEETENDSLSNSNSISNSNTEIYDDNENMDDVMNDIFSIDNRTDSNHIPLAFSAWAMLPGKSQFIGPLSLDMPASAFVVQGHPTEFFLLPGELDNGPIFVASNKPPRVYIDVCLRQNLPQIQGYELLFNLTKVPKELPDGSCVILKPNSPKTLNISGYKMTFKRDSSYSDVQTKLAVALNQSPEKIILLKNKEPLKPLKYPYVSYFPLNDSKLEYQVLSGSATACSVSLYTPVTFIFVSNLSKNQRSYSFSSEDHIFVRLKNSPVIRTKMPIWLKKNCCCKDIIEVASKEIFDFKLNKFNKLKPLCSKGFENFILKPLSEIYMPKKVPIRVDLVRFDVPANKWQFKTMLSASSPMSIEVRMTNNLNSGKFEGIARWIPINKDSTTRELILNVKKLNLVLADVDIEKIKAVLFVCQKVSLQEPLLIDDNLYVKLNDLVANFTIPKMRACVALVVDVLALNMGDSEKKFSHSLSGFFETQNNDK</sequence>
<dbReference type="InterPro" id="IPR050164">
    <property type="entry name" value="Peptidase_C19"/>
</dbReference>
<evidence type="ECO:0000259" key="2">
    <source>
        <dbReference type="PROSITE" id="PS50235"/>
    </source>
</evidence>
<dbReference type="Pfam" id="PF00443">
    <property type="entry name" value="UCH"/>
    <property type="match status" value="1"/>
</dbReference>
<dbReference type="Gene3D" id="3.90.70.10">
    <property type="entry name" value="Cysteine proteinases"/>
    <property type="match status" value="2"/>
</dbReference>
<dbReference type="SUPFAM" id="SSF54001">
    <property type="entry name" value="Cysteine proteinases"/>
    <property type="match status" value="1"/>
</dbReference>
<feature type="region of interest" description="Disordered" evidence="1">
    <location>
        <begin position="400"/>
        <end position="456"/>
    </location>
</feature>
<feature type="compositionally biased region" description="Low complexity" evidence="1">
    <location>
        <begin position="728"/>
        <end position="744"/>
    </location>
</feature>
<feature type="compositionally biased region" description="Low complexity" evidence="1">
    <location>
        <begin position="765"/>
        <end position="777"/>
    </location>
</feature>
<dbReference type="PROSITE" id="PS00972">
    <property type="entry name" value="USP_1"/>
    <property type="match status" value="1"/>
</dbReference>
<name>A0ABR2KET7_9EUKA</name>
<dbReference type="PANTHER" id="PTHR24006">
    <property type="entry name" value="UBIQUITIN CARBOXYL-TERMINAL HYDROLASE"/>
    <property type="match status" value="1"/>
</dbReference>
<feature type="compositionally biased region" description="Polar residues" evidence="1">
    <location>
        <begin position="419"/>
        <end position="428"/>
    </location>
</feature>
<dbReference type="InterPro" id="IPR038765">
    <property type="entry name" value="Papain-like_cys_pep_sf"/>
</dbReference>
<comment type="caution">
    <text evidence="3">The sequence shown here is derived from an EMBL/GenBank/DDBJ whole genome shotgun (WGS) entry which is preliminary data.</text>
</comment>
<dbReference type="InterPro" id="IPR018200">
    <property type="entry name" value="USP_CS"/>
</dbReference>